<keyword evidence="2" id="KW-1185">Reference proteome</keyword>
<evidence type="ECO:0000313" key="1">
    <source>
        <dbReference type="EMBL" id="KAH3693286.1"/>
    </source>
</evidence>
<comment type="caution">
    <text evidence="1">The sequence shown here is derived from an EMBL/GenBank/DDBJ whole genome shotgun (WGS) entry which is preliminary data.</text>
</comment>
<dbReference type="Proteomes" id="UP000828390">
    <property type="component" value="Unassembled WGS sequence"/>
</dbReference>
<organism evidence="1 2">
    <name type="scientific">Dreissena polymorpha</name>
    <name type="common">Zebra mussel</name>
    <name type="synonym">Mytilus polymorpha</name>
    <dbReference type="NCBI Taxonomy" id="45954"/>
    <lineage>
        <taxon>Eukaryota</taxon>
        <taxon>Metazoa</taxon>
        <taxon>Spiralia</taxon>
        <taxon>Lophotrochozoa</taxon>
        <taxon>Mollusca</taxon>
        <taxon>Bivalvia</taxon>
        <taxon>Autobranchia</taxon>
        <taxon>Heteroconchia</taxon>
        <taxon>Euheterodonta</taxon>
        <taxon>Imparidentia</taxon>
        <taxon>Neoheterodontei</taxon>
        <taxon>Myida</taxon>
        <taxon>Dreissenoidea</taxon>
        <taxon>Dreissenidae</taxon>
        <taxon>Dreissena</taxon>
    </lineage>
</organism>
<dbReference type="EMBL" id="JAIWYP010000017">
    <property type="protein sequence ID" value="KAH3693286.1"/>
    <property type="molecule type" value="Genomic_DNA"/>
</dbReference>
<reference evidence="1" key="2">
    <citation type="submission" date="2020-11" db="EMBL/GenBank/DDBJ databases">
        <authorList>
            <person name="McCartney M.A."/>
            <person name="Auch B."/>
            <person name="Kono T."/>
            <person name="Mallez S."/>
            <person name="Becker A."/>
            <person name="Gohl D.M."/>
            <person name="Silverstein K.A.T."/>
            <person name="Koren S."/>
            <person name="Bechman K.B."/>
            <person name="Herman A."/>
            <person name="Abrahante J.E."/>
            <person name="Garbe J."/>
        </authorList>
    </citation>
    <scope>NUCLEOTIDE SEQUENCE</scope>
    <source>
        <strain evidence="1">Duluth1</strain>
        <tissue evidence="1">Whole animal</tissue>
    </source>
</reference>
<protein>
    <submittedName>
        <fullName evidence="1">Uncharacterized protein</fullName>
    </submittedName>
</protein>
<evidence type="ECO:0000313" key="2">
    <source>
        <dbReference type="Proteomes" id="UP000828390"/>
    </source>
</evidence>
<reference evidence="1" key="1">
    <citation type="journal article" date="2019" name="bioRxiv">
        <title>The Genome of the Zebra Mussel, Dreissena polymorpha: A Resource for Invasive Species Research.</title>
        <authorList>
            <person name="McCartney M.A."/>
            <person name="Auch B."/>
            <person name="Kono T."/>
            <person name="Mallez S."/>
            <person name="Zhang Y."/>
            <person name="Obille A."/>
            <person name="Becker A."/>
            <person name="Abrahante J.E."/>
            <person name="Garbe J."/>
            <person name="Badalamenti J.P."/>
            <person name="Herman A."/>
            <person name="Mangelson H."/>
            <person name="Liachko I."/>
            <person name="Sullivan S."/>
            <person name="Sone E.D."/>
            <person name="Koren S."/>
            <person name="Silverstein K.A.T."/>
            <person name="Beckman K.B."/>
            <person name="Gohl D.M."/>
        </authorList>
    </citation>
    <scope>NUCLEOTIDE SEQUENCE</scope>
    <source>
        <strain evidence="1">Duluth1</strain>
        <tissue evidence="1">Whole animal</tissue>
    </source>
</reference>
<proteinExistence type="predicted"/>
<dbReference type="AlphaFoldDB" id="A0A9D4B8L6"/>
<name>A0A9D4B8L6_DREPO</name>
<gene>
    <name evidence="1" type="ORF">DPMN_192690</name>
</gene>
<sequence length="83" mass="9542">MYSDASEAEFLLLSDSAKRSWKALTKQIKDDNKEHKSQAPPKFNLAMLQHMVQCITNTELSRQDLYGYCIVPDGRVVCENLMF</sequence>
<accession>A0A9D4B8L6</accession>